<evidence type="ECO:0000313" key="3">
    <source>
        <dbReference type="Proteomes" id="UP000015729"/>
    </source>
</evidence>
<dbReference type="Proteomes" id="UP000015729">
    <property type="component" value="Unassembled WGS sequence"/>
</dbReference>
<feature type="domain" description="Fumarate lyase N-terminal" evidence="1">
    <location>
        <begin position="3"/>
        <end position="72"/>
    </location>
</feature>
<evidence type="ECO:0000259" key="1">
    <source>
        <dbReference type="Pfam" id="PF00206"/>
    </source>
</evidence>
<evidence type="ECO:0000313" key="2">
    <source>
        <dbReference type="EMBL" id="EPN46580.1"/>
    </source>
</evidence>
<sequence>VRANIEHLQGLQPSLQALAQGGTAVGTGINAHPEFAARFSRQLSTLTGVQFVPGKDLFALIGSQDTAVAVSGQL</sequence>
<dbReference type="EMBL" id="AOKG01001648">
    <property type="protein sequence ID" value="EPN46580.1"/>
    <property type="molecule type" value="Genomic_DNA"/>
</dbReference>
<dbReference type="EC" id="4.2.1.2" evidence="2"/>
<dbReference type="InterPro" id="IPR022761">
    <property type="entry name" value="Fumarate_lyase_N"/>
</dbReference>
<comment type="caution">
    <text evidence="2">The sequence shown here is derived from an EMBL/GenBank/DDBJ whole genome shotgun (WGS) entry which is preliminary data.</text>
</comment>
<dbReference type="Pfam" id="PF00206">
    <property type="entry name" value="Lyase_1"/>
    <property type="match status" value="1"/>
</dbReference>
<feature type="non-terminal residue" evidence="2">
    <location>
        <position position="74"/>
    </location>
</feature>
<gene>
    <name evidence="2" type="primary">fumC</name>
    <name evidence="2" type="ORF">A244_23849</name>
</gene>
<protein>
    <submittedName>
        <fullName evidence="2">Fumarate hydratase</fullName>
        <ecNumber evidence="2">4.2.1.2</ecNumber>
    </submittedName>
</protein>
<dbReference type="PANTHER" id="PTHR11444">
    <property type="entry name" value="ASPARTATEAMMONIA/ARGININOSUCCINATE/ADENYLOSUCCINATE LYASE"/>
    <property type="match status" value="1"/>
</dbReference>
<dbReference type="SUPFAM" id="SSF48557">
    <property type="entry name" value="L-aspartase-like"/>
    <property type="match status" value="1"/>
</dbReference>
<accession>S6V662</accession>
<keyword evidence="2" id="KW-0456">Lyase</keyword>
<reference evidence="2 3" key="1">
    <citation type="journal article" date="2013" name="PLoS Pathog.">
        <title>Genomic analysis of the Kiwifruit pathogen Pseudomonas syringae pv. actinidiae provides insight into the origins of an emergent plant disease.</title>
        <authorList>
            <person name="McCann H.C."/>
            <person name="Rikkerink E.H."/>
            <person name="Bertels F."/>
            <person name="Fiers M."/>
            <person name="Lu A."/>
            <person name="Rees-George J."/>
            <person name="Andersen M.T."/>
            <person name="Gleave A.P."/>
            <person name="Haubold B."/>
            <person name="Wohlers M.W."/>
            <person name="Guttman D.S."/>
            <person name="Wang P.W."/>
            <person name="Straub C."/>
            <person name="Vanneste J.L."/>
            <person name="Rainey P.B."/>
            <person name="Templeton M.D."/>
        </authorList>
    </citation>
    <scope>NUCLEOTIDE SEQUENCE [LARGE SCALE GENOMIC DNA]</scope>
    <source>
        <strain evidence="2 3">ICMP 18807</strain>
    </source>
</reference>
<dbReference type="Gene3D" id="1.20.200.10">
    <property type="entry name" value="Fumarase/aspartase (Central domain)"/>
    <property type="match status" value="1"/>
</dbReference>
<dbReference type="GO" id="GO:0006106">
    <property type="term" value="P:fumarate metabolic process"/>
    <property type="evidence" value="ECO:0007669"/>
    <property type="project" value="InterPro"/>
</dbReference>
<dbReference type="GO" id="GO:0004333">
    <property type="term" value="F:fumarate hydratase activity"/>
    <property type="evidence" value="ECO:0007669"/>
    <property type="project" value="UniProtKB-EC"/>
</dbReference>
<dbReference type="AlphaFoldDB" id="S6V662"/>
<name>S6V662_PSESF</name>
<dbReference type="PATRIC" id="fig|1194404.4.peg.4908"/>
<dbReference type="InterPro" id="IPR005677">
    <property type="entry name" value="Fum_hydII"/>
</dbReference>
<proteinExistence type="predicted"/>
<organism evidence="2 3">
    <name type="scientific">Pseudomonas syringae pv. actinidiae ICMP 18807</name>
    <dbReference type="NCBI Taxonomy" id="1194404"/>
    <lineage>
        <taxon>Bacteria</taxon>
        <taxon>Pseudomonadati</taxon>
        <taxon>Pseudomonadota</taxon>
        <taxon>Gammaproteobacteria</taxon>
        <taxon>Pseudomonadales</taxon>
        <taxon>Pseudomonadaceae</taxon>
        <taxon>Pseudomonas</taxon>
        <taxon>Pseudomonas syringae</taxon>
    </lineage>
</organism>
<feature type="non-terminal residue" evidence="2">
    <location>
        <position position="1"/>
    </location>
</feature>
<dbReference type="InterPro" id="IPR008948">
    <property type="entry name" value="L-Aspartase-like"/>
</dbReference>
<dbReference type="PANTHER" id="PTHR11444:SF22">
    <property type="entry name" value="FUMARATE HYDRATASE CLASS II"/>
    <property type="match status" value="1"/>
</dbReference>